<evidence type="ECO:0000313" key="6">
    <source>
        <dbReference type="Proteomes" id="UP000054007"/>
    </source>
</evidence>
<sequence length="126" mass="13785">MDSPSSFVKLVHNGAAVPLLAKNHPDYPKAVYLCAGQHLIFEKSCGTLFLSDFQGCGKYLTDCQVMSDPSLSPSQDNQGMFGDGNVAQAFAAFRSQHVCGSWCTWFGLNRLVNPSTTLEEGELRDY</sequence>
<dbReference type="GO" id="GO:0005524">
    <property type="term" value="F:ATP binding"/>
    <property type="evidence" value="ECO:0007669"/>
    <property type="project" value="InterPro"/>
</dbReference>
<proteinExistence type="predicted"/>
<keyword evidence="2" id="KW-0808">Transferase</keyword>
<keyword evidence="3" id="KW-0418">Kinase</keyword>
<evidence type="ECO:0000313" key="5">
    <source>
        <dbReference type="EMBL" id="KIY66613.1"/>
    </source>
</evidence>
<dbReference type="Proteomes" id="UP000054007">
    <property type="component" value="Unassembled WGS sequence"/>
</dbReference>
<dbReference type="InterPro" id="IPR004166">
    <property type="entry name" value="a-kinase_dom"/>
</dbReference>
<dbReference type="SUPFAM" id="SSF56112">
    <property type="entry name" value="Protein kinase-like (PK-like)"/>
    <property type="match status" value="1"/>
</dbReference>
<dbReference type="Gene3D" id="3.20.200.10">
    <property type="entry name" value="MHCK/EF2 kinase"/>
    <property type="match status" value="1"/>
</dbReference>
<dbReference type="EMBL" id="KN880549">
    <property type="protein sequence ID" value="KIY66613.1"/>
    <property type="molecule type" value="Genomic_DNA"/>
</dbReference>
<dbReference type="Pfam" id="PF02816">
    <property type="entry name" value="Alpha_kinase"/>
    <property type="match status" value="1"/>
</dbReference>
<protein>
    <recommendedName>
        <fullName evidence="4">Alpha-type protein kinase domain-containing protein</fullName>
    </recommendedName>
</protein>
<accession>A0A0D7B7T4</accession>
<feature type="domain" description="Alpha-type protein kinase" evidence="4">
    <location>
        <begin position="1"/>
        <end position="111"/>
    </location>
</feature>
<keyword evidence="6" id="KW-1185">Reference proteome</keyword>
<keyword evidence="1" id="KW-0723">Serine/threonine-protein kinase</keyword>
<evidence type="ECO:0000256" key="3">
    <source>
        <dbReference type="ARBA" id="ARBA00022777"/>
    </source>
</evidence>
<dbReference type="OrthoDB" id="301415at2759"/>
<dbReference type="STRING" id="1314674.A0A0D7B7T4"/>
<dbReference type="GO" id="GO:0004674">
    <property type="term" value="F:protein serine/threonine kinase activity"/>
    <property type="evidence" value="ECO:0007669"/>
    <property type="project" value="UniProtKB-KW"/>
</dbReference>
<dbReference type="AlphaFoldDB" id="A0A0D7B7T4"/>
<name>A0A0D7B7T4_9AGAR</name>
<gene>
    <name evidence="5" type="ORF">CYLTODRAFT_354719</name>
</gene>
<organism evidence="5 6">
    <name type="scientific">Cylindrobasidium torrendii FP15055 ss-10</name>
    <dbReference type="NCBI Taxonomy" id="1314674"/>
    <lineage>
        <taxon>Eukaryota</taxon>
        <taxon>Fungi</taxon>
        <taxon>Dikarya</taxon>
        <taxon>Basidiomycota</taxon>
        <taxon>Agaricomycotina</taxon>
        <taxon>Agaricomycetes</taxon>
        <taxon>Agaricomycetidae</taxon>
        <taxon>Agaricales</taxon>
        <taxon>Marasmiineae</taxon>
        <taxon>Physalacriaceae</taxon>
        <taxon>Cylindrobasidium</taxon>
    </lineage>
</organism>
<evidence type="ECO:0000256" key="2">
    <source>
        <dbReference type="ARBA" id="ARBA00022679"/>
    </source>
</evidence>
<dbReference type="PROSITE" id="PS51158">
    <property type="entry name" value="ALPHA_KINASE"/>
    <property type="match status" value="1"/>
</dbReference>
<evidence type="ECO:0000259" key="4">
    <source>
        <dbReference type="PROSITE" id="PS51158"/>
    </source>
</evidence>
<reference evidence="5 6" key="1">
    <citation type="journal article" date="2015" name="Fungal Genet. Biol.">
        <title>Evolution of novel wood decay mechanisms in Agaricales revealed by the genome sequences of Fistulina hepatica and Cylindrobasidium torrendii.</title>
        <authorList>
            <person name="Floudas D."/>
            <person name="Held B.W."/>
            <person name="Riley R."/>
            <person name="Nagy L.G."/>
            <person name="Koehler G."/>
            <person name="Ransdell A.S."/>
            <person name="Younus H."/>
            <person name="Chow J."/>
            <person name="Chiniquy J."/>
            <person name="Lipzen A."/>
            <person name="Tritt A."/>
            <person name="Sun H."/>
            <person name="Haridas S."/>
            <person name="LaButti K."/>
            <person name="Ohm R.A."/>
            <person name="Kues U."/>
            <person name="Blanchette R.A."/>
            <person name="Grigoriev I.V."/>
            <person name="Minto R.E."/>
            <person name="Hibbett D.S."/>
        </authorList>
    </citation>
    <scope>NUCLEOTIDE SEQUENCE [LARGE SCALE GENOMIC DNA]</scope>
    <source>
        <strain evidence="5 6">FP15055 ss-10</strain>
    </source>
</reference>
<evidence type="ECO:0000256" key="1">
    <source>
        <dbReference type="ARBA" id="ARBA00022527"/>
    </source>
</evidence>
<dbReference type="InterPro" id="IPR011009">
    <property type="entry name" value="Kinase-like_dom_sf"/>
</dbReference>